<dbReference type="Pfam" id="PF14349">
    <property type="entry name" value="SprA_N"/>
    <property type="match status" value="1"/>
</dbReference>
<evidence type="ECO:0000256" key="1">
    <source>
        <dbReference type="SAM" id="MobiDB-lite"/>
    </source>
</evidence>
<protein>
    <submittedName>
        <fullName evidence="3">Cell surface protein SprA</fullName>
    </submittedName>
</protein>
<dbReference type="NCBIfam" id="TIGR04189">
    <property type="entry name" value="surface_SprA"/>
    <property type="match status" value="1"/>
</dbReference>
<dbReference type="InterPro" id="IPR025684">
    <property type="entry name" value="SprA_N_dom"/>
</dbReference>
<evidence type="ECO:0000313" key="4">
    <source>
        <dbReference type="Proteomes" id="UP000189956"/>
    </source>
</evidence>
<evidence type="ECO:0000259" key="2">
    <source>
        <dbReference type="Pfam" id="PF14349"/>
    </source>
</evidence>
<dbReference type="Proteomes" id="UP000189956">
    <property type="component" value="Unassembled WGS sequence"/>
</dbReference>
<feature type="compositionally biased region" description="Polar residues" evidence="1">
    <location>
        <begin position="1034"/>
        <end position="1045"/>
    </location>
</feature>
<dbReference type="InterPro" id="IPR026377">
    <property type="entry name" value="Cell_surface_SprA"/>
</dbReference>
<name>A0A1T4N2Y1_PORCN</name>
<sequence length="2201" mass="251001">MMWGQVRYPQDSIAYDPRGGLYLRYVRAEEGAPMRLRQAFTPKEYVEWRQAELRRRYALGHKGDSIPLPSFLAKDTIPRLKPKLKFDLIGDIVLSVGNKVISDDNPAVPESLRKRSYVDFKQSVNVRATATYGDHLKMDVGYNTESSLWGESRRLNLSYKGERHDAIKGLEVGDISFVSANPLIQGLSPLFGIKGEMDLGALNIKTFVSKREGASRRMTVRGGRQVRPFEIRGSEYDRARHFFLSEFFARRYDEALSLLPLVSSDLYIERIQVWVTARANERSAQVIEQVGALASLSTAPRPSDNQDDKHYTTLSSQPLSAWKAAASGTSDIEVMEGARRLPEGAYKVNRQLGYLSLNTPLSDNEALAVSYEYTYQGRRYRVGDFAGDDTPSDLIPAALIATRAKEPTSPVWDLMMKNAYALPGGGRGLTREDLKVDVLYKDFSANTERRNITQGSFAGRSWSELFGWDKSDGQGSGTADGRFDFVPDVTVDTAFGVLFLPSRRPLETVIRRANGGASYYPTYEQLYDTTQIVARRLTDIDLFSFKGEYSSDARTTIFLGGSDIVPGSVTLTTRGRQLQEGADFSINYASGELTLLPSAAISESEEIEVVIEERDRSSRRDKTLMGIEATYALSPYLSVGATALDYRERGIRRRIRWGEEPIHNRMWGLHLDYGMTSARWTEWLNTLPMLELDEPSSLNIRTAFAKLDMANKEDQDIVVEDFEQSTTTYDLLDPWAWRLSSPPSGTDTPLDGDHRALLAWYSIDPRLVREDLGNIMPDHLRRNKAQRQGLFVREVPYIELFPSSDHTRLSSSFLNTVNLSFYPKERGPYNLSTTSIDTEAYFSDPMRMWGGVMRSLPVRDFEAARVEYIEGWFMDPFAEATTPPKGGELIIDLGRLSEDILADDAHAYENGLPSTLHPERKTYDIPLGQAPAEQVQVYAFDRMGDEDNPQDIGYNGLSSSMEKTHGAYTDFLDKMAGYRDAKRWKIDGTEAPFHPLNDPAGDDYQFYLGDFWDRVEADILTRYKFVNGVEGNSSTRTIHGQQSARSWMPDTEDLDGDMQMDKTEAFFRYRMKIDKGSFEVGRNHIVSQQKTEVDTPDGTKEVTWYKVRIPLSQYSERIGSQPSLRDVRGIRLFVKGFEETVHLRWAALRLVRSDWSLFDAPLTTDDRRTGDVALGVLSLEEDSGRTPVPYVLPPGLDRERAQEVFDSALQDERSLSLRLDRLEGRQPVGIYKSFRHDLRHYDKLKMYVHAESPVDDPKLLTDGALEVFVRLGRDYTENYYEYRLPLKVTAFAPDGTLPLNEYDIWPVDNNVEIPLQELARLKNKRDAALGHDPSRPFEEVLSSPSRTTISVKGHPSLGDVTAVMIGVRSTVDHTLRGEVWFDELRVSGTGHGGGHALTAQADLRLSDLARIEVSGTTRSAGFGLIDNNIRHLRMDDSRHFDLRGELRLGKFFPPSWKADIPIKYQRSFRRSSPKFDPIADDILYSERLTALSDDERQAYDLKVSHIEQTGLLSIEDVHFDIKDSIPKFWHPANLRLAYRQEESRLSSPELAGHYRRHATSHLIYAFTAQPKGIEIDKDLTLYPYPQEWQVVSRWRRTYDHRKQWDKTIFDNDDKVSHHLYHRFDWERSLRIGWQVADILRLSWDSMTNALIDEPFERELSRHGDVAFRALSDTIAHSLLHLGRTASYDSRGHLSLRLPKFEHRLLEGLSGSLTLTGNYRWDREALSHRQLSTGHNVRRTTMRDILLSYRLERWLRHLSLRQRDSWGSHIPGFLPEAGAFFGLSKGGDLTAPGLGYMLGLGDEEKHLRRTIDKAWVITDRSRQRPLSWYHNADFEAELSFAPLKGLRLDLYLSHIHHSRAELLPAEAHTRPRRMGSLSFSTIGLGHFFDRPLREEGYRSALFEDYRHSILARRSALKSDYIGMDNPHASSLAEKITPTHPDVLGQAFMMTYAKRMNQGDKLLPGLTAILPNWGIHLDLTELFPRLKKLFPKLELQHRYRGRMEVNSYRLRDHWQGFSSDERIGFVEEAGGNLRPGALYEPLTMTQRDELSPFIGIEVGIKHGPSFDVRYNKVRELTLLLQSARLLEQYRDEVLAGLRYRTKVPSVLRLFTKKKVEDSALTAQCSMTLGQNYIVSRDLGRYTAQATQGVRSLTTRLALDYTITTGLSLRGFYDIDRRTPLVSLHTYPFISKSYGLMLRLSLRP</sequence>
<feature type="region of interest" description="Disordered" evidence="1">
    <location>
        <begin position="1034"/>
        <end position="1054"/>
    </location>
</feature>
<gene>
    <name evidence="3" type="ORF">SAMN02745205_01747</name>
</gene>
<proteinExistence type="predicted"/>
<feature type="domain" description="Gliding motility protein SprA N-terminal" evidence="2">
    <location>
        <begin position="996"/>
        <end position="1488"/>
    </location>
</feature>
<accession>A0A1T4N2Y1</accession>
<organism evidence="3 4">
    <name type="scientific">Porphyromonas cangingivalis</name>
    <dbReference type="NCBI Taxonomy" id="36874"/>
    <lineage>
        <taxon>Bacteria</taxon>
        <taxon>Pseudomonadati</taxon>
        <taxon>Bacteroidota</taxon>
        <taxon>Bacteroidia</taxon>
        <taxon>Bacteroidales</taxon>
        <taxon>Porphyromonadaceae</taxon>
        <taxon>Porphyromonas</taxon>
    </lineage>
</organism>
<dbReference type="EMBL" id="FUWL01000017">
    <property type="protein sequence ID" value="SJZ73238.1"/>
    <property type="molecule type" value="Genomic_DNA"/>
</dbReference>
<evidence type="ECO:0000313" key="3">
    <source>
        <dbReference type="EMBL" id="SJZ73238.1"/>
    </source>
</evidence>
<reference evidence="3 4" key="1">
    <citation type="submission" date="2017-02" db="EMBL/GenBank/DDBJ databases">
        <authorList>
            <person name="Peterson S.W."/>
        </authorList>
    </citation>
    <scope>NUCLEOTIDE SEQUENCE [LARGE SCALE GENOMIC DNA]</scope>
    <source>
        <strain evidence="3 4">ATCC 700135</strain>
    </source>
</reference>